<protein>
    <recommendedName>
        <fullName evidence="4">AMP deaminase</fullName>
        <ecNumber evidence="4">3.5.4.6</ecNumber>
    </recommendedName>
</protein>
<dbReference type="PANTHER" id="PTHR11359:SF0">
    <property type="entry name" value="AMP DEAMINASE"/>
    <property type="match status" value="1"/>
</dbReference>
<reference evidence="10" key="1">
    <citation type="submission" date="2021-06" db="EMBL/GenBank/DDBJ databases">
        <authorList>
            <person name="Kallberg Y."/>
            <person name="Tangrot J."/>
            <person name="Rosling A."/>
        </authorList>
    </citation>
    <scope>NUCLEOTIDE SEQUENCE</scope>
    <source>
        <strain evidence="10">87-6 pot B 2015</strain>
    </source>
</reference>
<dbReference type="Proteomes" id="UP000789375">
    <property type="component" value="Unassembled WGS sequence"/>
</dbReference>
<evidence type="ECO:0000256" key="8">
    <source>
        <dbReference type="PIRNR" id="PIRNR001251"/>
    </source>
</evidence>
<gene>
    <name evidence="10" type="ORF">FMOSSE_LOCUS12142</name>
</gene>
<feature type="region of interest" description="Disordered" evidence="9">
    <location>
        <begin position="1"/>
        <end position="26"/>
    </location>
</feature>
<keyword evidence="7" id="KW-0862">Zinc</keyword>
<dbReference type="GO" id="GO:0003876">
    <property type="term" value="F:AMP deaminase activity"/>
    <property type="evidence" value="ECO:0007669"/>
    <property type="project" value="UniProtKB-EC"/>
</dbReference>
<dbReference type="InterPro" id="IPR006329">
    <property type="entry name" value="AMPD"/>
</dbReference>
<comment type="pathway">
    <text evidence="2">Purine metabolism; IMP biosynthesis via salvage pathway; IMP from AMP: step 1/1.</text>
</comment>
<evidence type="ECO:0000256" key="3">
    <source>
        <dbReference type="ARBA" id="ARBA00006676"/>
    </source>
</evidence>
<dbReference type="EC" id="3.5.4.6" evidence="4"/>
<proteinExistence type="inferred from homology"/>
<dbReference type="GO" id="GO:0046872">
    <property type="term" value="F:metal ion binding"/>
    <property type="evidence" value="ECO:0007669"/>
    <property type="project" value="UniProtKB-KW"/>
</dbReference>
<comment type="similarity">
    <text evidence="3 8">Belongs to the metallo-dependent hydrolases superfamily. Adenosine and AMP deaminases family.</text>
</comment>
<organism evidence="10 11">
    <name type="scientific">Funneliformis mosseae</name>
    <name type="common">Endomycorrhizal fungus</name>
    <name type="synonym">Glomus mosseae</name>
    <dbReference type="NCBI Taxonomy" id="27381"/>
    <lineage>
        <taxon>Eukaryota</taxon>
        <taxon>Fungi</taxon>
        <taxon>Fungi incertae sedis</taxon>
        <taxon>Mucoromycota</taxon>
        <taxon>Glomeromycotina</taxon>
        <taxon>Glomeromycetes</taxon>
        <taxon>Glomerales</taxon>
        <taxon>Glomeraceae</taxon>
        <taxon>Funneliformis</taxon>
    </lineage>
</organism>
<dbReference type="SUPFAM" id="SSF51556">
    <property type="entry name" value="Metallo-dependent hydrolases"/>
    <property type="match status" value="1"/>
</dbReference>
<keyword evidence="6" id="KW-0378">Hydrolase</keyword>
<accession>A0A9N9E8X9</accession>
<dbReference type="AlphaFoldDB" id="A0A9N9E8X9"/>
<evidence type="ECO:0000256" key="1">
    <source>
        <dbReference type="ARBA" id="ARBA00001947"/>
    </source>
</evidence>
<dbReference type="EMBL" id="CAJVPP010005448">
    <property type="protein sequence ID" value="CAG8665355.1"/>
    <property type="molecule type" value="Genomic_DNA"/>
</dbReference>
<sequence>MEKQQFVEEPESFDSSKDTPIGGGDLSKMKTPYYSYHVDKAIKSVDSHYWARRSSHKAPIIPPEKSQREHLFSDFCDVKSLMVPEEVFDQQVASELEDLYTRFHKCLELRDKYMELSLQRLGDNPKDHDTWNIYPPPPQPTWKSLSNNRSFSDDSVSSSYYKNEKKGVGENFEFDKCEIPGEHEYNFKLNESGIYNVYETQEDLDNNRSAYEVPSVKDYFMDLECILETISDGPAKSYAYKRLCYLESKWNMYSLLREYQEIADSKSVPHRDFYNVRKVDTHVHLSSCMNSKHLLRFIKSKLKKFPKDEVIFRDNKVLTLEQVFKSLKLSAYELSIDTLDMHAHTDSFHRFDKFNLKYNPIGESQVISDLEASKYQMAEYRISIYGRSKSEWDKLAKWIIDNKIISPNVRWLIQIPRLYSVYKETVTVECFECVIKNIFEPLYEVTKDPRSHPELHVFLQRVVGFDSVDDESKAERRIHKKYPCPKEWNTSLNPPYSYYLYYMFANMISLNQWRKIRGFNTFVLRPHAGEAGDTDHLTSAFLTSQSISHGILLRKVPALQYLYYLKQIGIAMSPLSNNALFLNYERNPLLSFFKKGLNVSLSTDDPLQFHYTKEPLIEEYSVAAQIWKLSASDMCELARNSVVQSGFEIAVKRHWLGSDCHSGPEGNDINKTNVPLIRMKFRHDTLKGEFDMVEKYSKIKKPIVFPGIMIQNDEKIHNTVTDRIISDNAPSTPGGSNKSVFPDINVGIIPGVAMFAEKEKANKKNKTSNR</sequence>
<comment type="cofactor">
    <cofactor evidence="1">
        <name>Zn(2+)</name>
        <dbReference type="ChEBI" id="CHEBI:29105"/>
    </cofactor>
</comment>
<dbReference type="GO" id="GO:0005829">
    <property type="term" value="C:cytosol"/>
    <property type="evidence" value="ECO:0007669"/>
    <property type="project" value="TreeGrafter"/>
</dbReference>
<evidence type="ECO:0000256" key="2">
    <source>
        <dbReference type="ARBA" id="ARBA00004955"/>
    </source>
</evidence>
<keyword evidence="5" id="KW-0479">Metal-binding</keyword>
<name>A0A9N9E8X9_FUNMO</name>
<evidence type="ECO:0000256" key="4">
    <source>
        <dbReference type="ARBA" id="ARBA00012775"/>
    </source>
</evidence>
<dbReference type="CDD" id="cd01319">
    <property type="entry name" value="AMPD"/>
    <property type="match status" value="1"/>
</dbReference>
<dbReference type="InterPro" id="IPR032466">
    <property type="entry name" value="Metal_Hydrolase"/>
</dbReference>
<dbReference type="GO" id="GO:0032264">
    <property type="term" value="P:IMP salvage"/>
    <property type="evidence" value="ECO:0007669"/>
    <property type="project" value="InterPro"/>
</dbReference>
<dbReference type="PANTHER" id="PTHR11359">
    <property type="entry name" value="AMP DEAMINASE"/>
    <property type="match status" value="1"/>
</dbReference>
<evidence type="ECO:0000313" key="10">
    <source>
        <dbReference type="EMBL" id="CAG8665355.1"/>
    </source>
</evidence>
<dbReference type="Gene3D" id="3.20.20.140">
    <property type="entry name" value="Metal-dependent hydrolases"/>
    <property type="match status" value="2"/>
</dbReference>
<keyword evidence="11" id="KW-1185">Reference proteome</keyword>
<dbReference type="PROSITE" id="PS00485">
    <property type="entry name" value="A_DEAMINASE"/>
    <property type="match status" value="1"/>
</dbReference>
<comment type="caution">
    <text evidence="10">The sequence shown here is derived from an EMBL/GenBank/DDBJ whole genome shotgun (WGS) entry which is preliminary data.</text>
</comment>
<dbReference type="PIRSF" id="PIRSF001251">
    <property type="entry name" value="AMP_deaminase_met"/>
    <property type="match status" value="1"/>
</dbReference>
<evidence type="ECO:0000256" key="6">
    <source>
        <dbReference type="ARBA" id="ARBA00022801"/>
    </source>
</evidence>
<evidence type="ECO:0000256" key="9">
    <source>
        <dbReference type="SAM" id="MobiDB-lite"/>
    </source>
</evidence>
<dbReference type="Pfam" id="PF19326">
    <property type="entry name" value="AMP_deaminase"/>
    <property type="match status" value="1"/>
</dbReference>
<dbReference type="GO" id="GO:0046033">
    <property type="term" value="P:AMP metabolic process"/>
    <property type="evidence" value="ECO:0007669"/>
    <property type="project" value="TreeGrafter"/>
</dbReference>
<evidence type="ECO:0000256" key="5">
    <source>
        <dbReference type="ARBA" id="ARBA00022723"/>
    </source>
</evidence>
<dbReference type="FunFam" id="3.20.20.140:FF:000035">
    <property type="entry name" value="Probable amp deaminase"/>
    <property type="match status" value="1"/>
</dbReference>
<dbReference type="InterPro" id="IPR006650">
    <property type="entry name" value="A/AMP_deam_AS"/>
</dbReference>
<evidence type="ECO:0000313" key="11">
    <source>
        <dbReference type="Proteomes" id="UP000789375"/>
    </source>
</evidence>
<evidence type="ECO:0000256" key="7">
    <source>
        <dbReference type="ARBA" id="ARBA00022833"/>
    </source>
</evidence>